<dbReference type="InterPro" id="IPR050177">
    <property type="entry name" value="Lipid_A_modif_metabolic_enz"/>
</dbReference>
<evidence type="ECO:0000259" key="1">
    <source>
        <dbReference type="Pfam" id="PF01370"/>
    </source>
</evidence>
<dbReference type="SUPFAM" id="SSF51735">
    <property type="entry name" value="NAD(P)-binding Rossmann-fold domains"/>
    <property type="match status" value="1"/>
</dbReference>
<name>A0A1M5V4M5_9BRAD</name>
<dbReference type="RefSeq" id="WP_079604300.1">
    <property type="nucleotide sequence ID" value="NZ_LT670817.1"/>
</dbReference>
<evidence type="ECO:0000313" key="3">
    <source>
        <dbReference type="Proteomes" id="UP000189796"/>
    </source>
</evidence>
<dbReference type="InterPro" id="IPR036291">
    <property type="entry name" value="NAD(P)-bd_dom_sf"/>
</dbReference>
<dbReference type="PANTHER" id="PTHR43245:SF58">
    <property type="entry name" value="BLL5923 PROTEIN"/>
    <property type="match status" value="1"/>
</dbReference>
<feature type="domain" description="NAD-dependent epimerase/dehydratase" evidence="1">
    <location>
        <begin position="2"/>
        <end position="221"/>
    </location>
</feature>
<reference evidence="2 3" key="1">
    <citation type="submission" date="2016-11" db="EMBL/GenBank/DDBJ databases">
        <authorList>
            <person name="Jaros S."/>
            <person name="Januszkiewicz K."/>
            <person name="Wedrychowicz H."/>
        </authorList>
    </citation>
    <scope>NUCLEOTIDE SEQUENCE [LARGE SCALE GENOMIC DNA]</scope>
    <source>
        <strain evidence="2 3">GAS138</strain>
    </source>
</reference>
<dbReference type="CDD" id="cd05232">
    <property type="entry name" value="UDP_G4E_4_SDR_e"/>
    <property type="match status" value="1"/>
</dbReference>
<organism evidence="2 3">
    <name type="scientific">Bradyrhizobium erythrophlei</name>
    <dbReference type="NCBI Taxonomy" id="1437360"/>
    <lineage>
        <taxon>Bacteria</taxon>
        <taxon>Pseudomonadati</taxon>
        <taxon>Pseudomonadota</taxon>
        <taxon>Alphaproteobacteria</taxon>
        <taxon>Hyphomicrobiales</taxon>
        <taxon>Nitrobacteraceae</taxon>
        <taxon>Bradyrhizobium</taxon>
    </lineage>
</organism>
<gene>
    <name evidence="2" type="ORF">SAMN05443248_5762</name>
</gene>
<dbReference type="Pfam" id="PF01370">
    <property type="entry name" value="Epimerase"/>
    <property type="match status" value="1"/>
</dbReference>
<evidence type="ECO:0000313" key="2">
    <source>
        <dbReference type="EMBL" id="SHH70146.1"/>
    </source>
</evidence>
<protein>
    <submittedName>
        <fullName evidence="2">Nucleoside-diphosphate-sugar epimerase</fullName>
    </submittedName>
</protein>
<dbReference type="PANTHER" id="PTHR43245">
    <property type="entry name" value="BIFUNCTIONAL POLYMYXIN RESISTANCE PROTEIN ARNA"/>
    <property type="match status" value="1"/>
</dbReference>
<dbReference type="Gene3D" id="3.40.50.720">
    <property type="entry name" value="NAD(P)-binding Rossmann-like Domain"/>
    <property type="match status" value="1"/>
</dbReference>
<dbReference type="EMBL" id="LT670817">
    <property type="protein sequence ID" value="SHH70146.1"/>
    <property type="molecule type" value="Genomic_DNA"/>
</dbReference>
<dbReference type="AlphaFoldDB" id="A0A1M5V4M5"/>
<dbReference type="Proteomes" id="UP000189796">
    <property type="component" value="Chromosome I"/>
</dbReference>
<dbReference type="InterPro" id="IPR001509">
    <property type="entry name" value="Epimerase_deHydtase"/>
</dbReference>
<sequence>MILVTGAGGFIGTAVVSELAKRGICCRAVTRARRVGYFGIGNIDARTDWAAALDGVDVILHLASRAHVMNETIADQIAHVPAADGDATLNLARQAIRAGVKRFVFISSIKVNGEATEPGRRFKAEDKPNPQNPYSKSKLEAERGLFALSAASELEVTVIRPPLVYGPGVKANFATMMDWVDRGIPLPFGSVHNKRSFVFVDNLVDLIILAATHPNAAGQVFLVSDGEDISTTDLFRRMAEALGRPSRVVPFPASFLSIAAAAIGQRAIASRLTDSLQVDVTKTRELLGWAPRQDVKEGLRQTALAFRRPHSVLDQAARSA</sequence>
<proteinExistence type="predicted"/>
<accession>A0A1M5V4M5</accession>
<dbReference type="OrthoDB" id="9814124at2"/>